<evidence type="ECO:0000256" key="5">
    <source>
        <dbReference type="SAM" id="MobiDB-lite"/>
    </source>
</evidence>
<dbReference type="RefSeq" id="XP_035677838.1">
    <property type="nucleotide sequence ID" value="XM_035821945.1"/>
</dbReference>
<evidence type="ECO:0000256" key="6">
    <source>
        <dbReference type="SAM" id="Phobius"/>
    </source>
</evidence>
<dbReference type="GO" id="GO:0016020">
    <property type="term" value="C:membrane"/>
    <property type="evidence" value="ECO:0007669"/>
    <property type="project" value="UniProtKB-SubCell"/>
</dbReference>
<dbReference type="GeneID" id="118416729"/>
<evidence type="ECO:0000256" key="3">
    <source>
        <dbReference type="ARBA" id="ARBA00022989"/>
    </source>
</evidence>
<organism evidence="8 9">
    <name type="scientific">Branchiostoma floridae</name>
    <name type="common">Florida lancelet</name>
    <name type="synonym">Amphioxus</name>
    <dbReference type="NCBI Taxonomy" id="7739"/>
    <lineage>
        <taxon>Eukaryota</taxon>
        <taxon>Metazoa</taxon>
        <taxon>Chordata</taxon>
        <taxon>Cephalochordata</taxon>
        <taxon>Leptocardii</taxon>
        <taxon>Amphioxiformes</taxon>
        <taxon>Branchiostomatidae</taxon>
        <taxon>Branchiostoma</taxon>
    </lineage>
</organism>
<evidence type="ECO:0000256" key="1">
    <source>
        <dbReference type="ARBA" id="ARBA00004370"/>
    </source>
</evidence>
<evidence type="ECO:0000256" key="7">
    <source>
        <dbReference type="SAM" id="SignalP"/>
    </source>
</evidence>
<feature type="compositionally biased region" description="Low complexity" evidence="5">
    <location>
        <begin position="123"/>
        <end position="141"/>
    </location>
</feature>
<keyword evidence="3 6" id="KW-1133">Transmembrane helix</keyword>
<evidence type="ECO:0000313" key="8">
    <source>
        <dbReference type="Proteomes" id="UP000001554"/>
    </source>
</evidence>
<dbReference type="PANTHER" id="PTHR31395:SF23">
    <property type="entry name" value="GEO05642P1"/>
    <property type="match status" value="1"/>
</dbReference>
<name>A0A9J7L8Z2_BRAFL</name>
<feature type="compositionally biased region" description="Low complexity" evidence="5">
    <location>
        <begin position="155"/>
        <end position="167"/>
    </location>
</feature>
<accession>A0A9J7L8Z2</accession>
<dbReference type="InterPro" id="IPR026910">
    <property type="entry name" value="Shisa"/>
</dbReference>
<keyword evidence="8" id="KW-1185">Reference proteome</keyword>
<reference evidence="8" key="1">
    <citation type="journal article" date="2020" name="Nat. Ecol. Evol.">
        <title>Deeply conserved synteny resolves early events in vertebrate evolution.</title>
        <authorList>
            <person name="Simakov O."/>
            <person name="Marletaz F."/>
            <person name="Yue J.X."/>
            <person name="O'Connell B."/>
            <person name="Jenkins J."/>
            <person name="Brandt A."/>
            <person name="Calef R."/>
            <person name="Tung C.H."/>
            <person name="Huang T.K."/>
            <person name="Schmutz J."/>
            <person name="Satoh N."/>
            <person name="Yu J.K."/>
            <person name="Putnam N.H."/>
            <person name="Green R.E."/>
            <person name="Rokhsar D.S."/>
        </authorList>
    </citation>
    <scope>NUCLEOTIDE SEQUENCE [LARGE SCALE GENOMIC DNA]</scope>
    <source>
        <strain evidence="8">S238N-H82</strain>
    </source>
</reference>
<keyword evidence="4 6" id="KW-0472">Membrane</keyword>
<keyword evidence="7" id="KW-0732">Signal</keyword>
<dbReference type="OrthoDB" id="10611712at2759"/>
<feature type="region of interest" description="Disordered" evidence="5">
    <location>
        <begin position="119"/>
        <end position="167"/>
    </location>
</feature>
<dbReference type="PANTHER" id="PTHR31395">
    <property type="entry name" value="SHISA"/>
    <property type="match status" value="1"/>
</dbReference>
<sequence>MILRIVLVALLGAVWTIDAAQVCRTAHGRPFSCPRSRVYSFNPDDIYCCGRKCCSDPCRSTVSKPDHCMTAGAWKVGSIFNMSTGAIVGIVVAAITLTVIIVGAIVCCYGKARKNSKKEQTNAVQMTPTTQPTPSPHQAAQYPERQPAYPQSRDPQQNAQYPAQQPAYPQYPQDAYVAFGHTSKI</sequence>
<reference evidence="9" key="2">
    <citation type="submission" date="2025-08" db="UniProtKB">
        <authorList>
            <consortium name="RefSeq"/>
        </authorList>
    </citation>
    <scope>IDENTIFICATION</scope>
    <source>
        <strain evidence="9">S238N-H82</strain>
        <tissue evidence="9">Testes</tissue>
    </source>
</reference>
<feature type="signal peptide" evidence="7">
    <location>
        <begin position="1"/>
        <end position="19"/>
    </location>
</feature>
<dbReference type="KEGG" id="bfo:118416729"/>
<gene>
    <name evidence="9" type="primary">LOC118416729</name>
</gene>
<proteinExistence type="predicted"/>
<dbReference type="AlphaFoldDB" id="A0A9J7L8Z2"/>
<evidence type="ECO:0000256" key="2">
    <source>
        <dbReference type="ARBA" id="ARBA00022692"/>
    </source>
</evidence>
<feature type="chain" id="PRO_5039906357" evidence="7">
    <location>
        <begin position="20"/>
        <end position="185"/>
    </location>
</feature>
<protein>
    <submittedName>
        <fullName evidence="9">Uncharacterized protein LOC118416729</fullName>
    </submittedName>
</protein>
<evidence type="ECO:0000256" key="4">
    <source>
        <dbReference type="ARBA" id="ARBA00023136"/>
    </source>
</evidence>
<evidence type="ECO:0000313" key="9">
    <source>
        <dbReference type="RefSeq" id="XP_035677838.1"/>
    </source>
</evidence>
<feature type="transmembrane region" description="Helical" evidence="6">
    <location>
        <begin position="86"/>
        <end position="109"/>
    </location>
</feature>
<comment type="subcellular location">
    <subcellularLocation>
        <location evidence="1">Membrane</location>
    </subcellularLocation>
</comment>
<keyword evidence="2 6" id="KW-0812">Transmembrane</keyword>
<dbReference type="Proteomes" id="UP000001554">
    <property type="component" value="Chromosome 5"/>
</dbReference>